<comment type="caution">
    <text evidence="10">The sequence shown here is derived from an EMBL/GenBank/DDBJ whole genome shotgun (WGS) entry which is preliminary data.</text>
</comment>
<keyword evidence="3" id="KW-0547">Nucleotide-binding</keyword>
<accession>A0A1D2JDY2</accession>
<dbReference type="PRINTS" id="PR00475">
    <property type="entry name" value="HEXOKINASE"/>
</dbReference>
<dbReference type="PROSITE" id="PS51748">
    <property type="entry name" value="HEXOKINASE_2"/>
    <property type="match status" value="1"/>
</dbReference>
<dbReference type="SUPFAM" id="SSF53067">
    <property type="entry name" value="Actin-like ATPase domain"/>
    <property type="match status" value="2"/>
</dbReference>
<dbReference type="VEuPathDB" id="FungiDB:PADG_00391"/>
<dbReference type="Gene3D" id="3.30.420.40">
    <property type="match status" value="1"/>
</dbReference>
<dbReference type="InterPro" id="IPR001312">
    <property type="entry name" value="Hexokinase"/>
</dbReference>
<evidence type="ECO:0000259" key="8">
    <source>
        <dbReference type="Pfam" id="PF00349"/>
    </source>
</evidence>
<feature type="domain" description="Hexokinase N-terminal" evidence="8">
    <location>
        <begin position="70"/>
        <end position="255"/>
    </location>
</feature>
<evidence type="ECO:0000256" key="1">
    <source>
        <dbReference type="ARBA" id="ARBA00009225"/>
    </source>
</evidence>
<dbReference type="VEuPathDB" id="FungiDB:PABG_02002"/>
<organism evidence="10 11">
    <name type="scientific">Paracoccidioides brasiliensis</name>
    <dbReference type="NCBI Taxonomy" id="121759"/>
    <lineage>
        <taxon>Eukaryota</taxon>
        <taxon>Fungi</taxon>
        <taxon>Dikarya</taxon>
        <taxon>Ascomycota</taxon>
        <taxon>Pezizomycotina</taxon>
        <taxon>Eurotiomycetes</taxon>
        <taxon>Eurotiomycetidae</taxon>
        <taxon>Onygenales</taxon>
        <taxon>Ajellomycetaceae</taxon>
        <taxon>Paracoccidioides</taxon>
    </lineage>
</organism>
<keyword evidence="4" id="KW-0418">Kinase</keyword>
<dbReference type="GO" id="GO:0005739">
    <property type="term" value="C:mitochondrion"/>
    <property type="evidence" value="ECO:0007669"/>
    <property type="project" value="TreeGrafter"/>
</dbReference>
<evidence type="ECO:0000259" key="9">
    <source>
        <dbReference type="Pfam" id="PF03727"/>
    </source>
</evidence>
<dbReference type="GO" id="GO:0019158">
    <property type="term" value="F:mannokinase activity"/>
    <property type="evidence" value="ECO:0007669"/>
    <property type="project" value="TreeGrafter"/>
</dbReference>
<dbReference type="AlphaFoldDB" id="A0A1D2JDY2"/>
<dbReference type="GO" id="GO:0006013">
    <property type="term" value="P:mannose metabolic process"/>
    <property type="evidence" value="ECO:0007669"/>
    <property type="project" value="TreeGrafter"/>
</dbReference>
<dbReference type="GO" id="GO:0004340">
    <property type="term" value="F:glucokinase activity"/>
    <property type="evidence" value="ECO:0007669"/>
    <property type="project" value="TreeGrafter"/>
</dbReference>
<evidence type="ECO:0000256" key="5">
    <source>
        <dbReference type="ARBA" id="ARBA00022840"/>
    </source>
</evidence>
<dbReference type="InterPro" id="IPR022673">
    <property type="entry name" value="Hexokinase_C"/>
</dbReference>
<dbReference type="FunFam" id="3.40.367.20:FF:000011">
    <property type="entry name" value="Phosphotransferase"/>
    <property type="match status" value="1"/>
</dbReference>
<dbReference type="InterPro" id="IPR022672">
    <property type="entry name" value="Hexokinase_N"/>
</dbReference>
<evidence type="ECO:0000256" key="3">
    <source>
        <dbReference type="ARBA" id="ARBA00022741"/>
    </source>
</evidence>
<gene>
    <name evidence="10" type="ORF">ACO22_04144</name>
</gene>
<dbReference type="Proteomes" id="UP000242814">
    <property type="component" value="Unassembled WGS sequence"/>
</dbReference>
<reference evidence="10 11" key="1">
    <citation type="submission" date="2016-06" db="EMBL/GenBank/DDBJ databases">
        <authorList>
            <person name="Kjaerup R.B."/>
            <person name="Dalgaard T.S."/>
            <person name="Juul-Madsen H.R."/>
        </authorList>
    </citation>
    <scope>NUCLEOTIDE SEQUENCE [LARGE SCALE GENOMIC DNA]</scope>
    <source>
        <strain evidence="10 11">Pb300</strain>
    </source>
</reference>
<sequence>MADAVATAARRMRSFFRSIMALLKRFMMFPSGLGDASDSRRGSISSIKRRCRSLDELSKEIERLFTGHLDVANLLAMSRKIRTQIDACAKSSPVSMLPSFNHTLPTGNETGTYLAMDLGGSTFRVALVELSGGGKMRIIRVKVSAIDEPVKLLEGKAFFRWMAERIEEMLSGGDEKYGLDSAPLPIGLSWSFPIEQTSIRSGRVISMGKGFLCSDGTVGDDLSELIMDACRERNLNVRIDAIVNDSSSTLLSRAYTDSSTRVSLILGTGTNAAIHFPINAIGTAKFGNRPAEWFDAADHVIVNTELSMFGGGGVLPTTIWDDYLNRTHLKPDYQPLEYMCTGRYLGEIVRLVILDAVKTAGLFGGFLPESMRNPYSFDTAIAAYIQEDTSPSLTASSLFLQKSHTFIIPPSPHDLLFLQQICGYVTRRAAAYLATAIHALWCLRNNTEAPIILPTPDSTSTTNGRAVASGNNPPKNDTADNSELNVTIACDGAVINKYPGFHKQCQHYLNELTLERDSSLPSPPLSLSHSVTASSPSKQLITSVVTSPTITLELADESAIYGAAVAVATTTKMSEAVRGSDSPWRSDWDNMTQVEGEMRPRESISKELFFEAFNEDPERVYREIANFMDEARDTLNRVRNERDEIQRQVYELGQQVDSLIEERNTLQQIVISLALQAGPAEAQKAQRSAKLDNPKHLTDGKEPIFEIWLSRMKRKLAVNADHFPTEESCIAYIETRTEGDAARHLAPRMREDHPEKFETAEEVFEYLQWVYEDVTIF</sequence>
<dbReference type="VEuPathDB" id="FungiDB:PADG_00393"/>
<protein>
    <recommendedName>
        <fullName evidence="12">Hexokinase</fullName>
    </recommendedName>
</protein>
<evidence type="ECO:0000313" key="10">
    <source>
        <dbReference type="EMBL" id="ODH27609.1"/>
    </source>
</evidence>
<proteinExistence type="inferred from homology"/>
<dbReference type="GO" id="GO:0005524">
    <property type="term" value="F:ATP binding"/>
    <property type="evidence" value="ECO:0007669"/>
    <property type="project" value="UniProtKB-KW"/>
</dbReference>
<dbReference type="GO" id="GO:0005536">
    <property type="term" value="F:D-glucose binding"/>
    <property type="evidence" value="ECO:0007669"/>
    <property type="project" value="InterPro"/>
</dbReference>
<dbReference type="PANTHER" id="PTHR19443:SF24">
    <property type="entry name" value="PHOSPHOTRANSFERASE"/>
    <property type="match status" value="1"/>
</dbReference>
<dbReference type="GO" id="GO:0006096">
    <property type="term" value="P:glycolytic process"/>
    <property type="evidence" value="ECO:0007669"/>
    <property type="project" value="UniProtKB-UniPathway"/>
</dbReference>
<keyword evidence="5" id="KW-0067">ATP-binding</keyword>
<keyword evidence="2" id="KW-0808">Transferase</keyword>
<dbReference type="GO" id="GO:0008865">
    <property type="term" value="F:fructokinase activity"/>
    <property type="evidence" value="ECO:0007669"/>
    <property type="project" value="TreeGrafter"/>
</dbReference>
<feature type="coiled-coil region" evidence="6">
    <location>
        <begin position="624"/>
        <end position="662"/>
    </location>
</feature>
<dbReference type="GO" id="GO:0006006">
    <property type="term" value="P:glucose metabolic process"/>
    <property type="evidence" value="ECO:0007669"/>
    <property type="project" value="TreeGrafter"/>
</dbReference>
<dbReference type="InterPro" id="IPR043129">
    <property type="entry name" value="ATPase_NBD"/>
</dbReference>
<dbReference type="Gene3D" id="3.40.367.20">
    <property type="match status" value="1"/>
</dbReference>
<dbReference type="VEuPathDB" id="FungiDB:PABG_02001"/>
<feature type="region of interest" description="Disordered" evidence="7">
    <location>
        <begin position="454"/>
        <end position="480"/>
    </location>
</feature>
<dbReference type="GO" id="GO:0001678">
    <property type="term" value="P:intracellular glucose homeostasis"/>
    <property type="evidence" value="ECO:0007669"/>
    <property type="project" value="InterPro"/>
</dbReference>
<evidence type="ECO:0000256" key="2">
    <source>
        <dbReference type="ARBA" id="ARBA00022679"/>
    </source>
</evidence>
<evidence type="ECO:0000313" key="11">
    <source>
        <dbReference type="Proteomes" id="UP000242814"/>
    </source>
</evidence>
<keyword evidence="6" id="KW-0175">Coiled coil</keyword>
<evidence type="ECO:0008006" key="12">
    <source>
        <dbReference type="Google" id="ProtNLM"/>
    </source>
</evidence>
<name>A0A1D2JDY2_PARBR</name>
<evidence type="ECO:0000256" key="4">
    <source>
        <dbReference type="ARBA" id="ARBA00022777"/>
    </source>
</evidence>
<dbReference type="EMBL" id="LZYO01000158">
    <property type="protein sequence ID" value="ODH27609.1"/>
    <property type="molecule type" value="Genomic_DNA"/>
</dbReference>
<dbReference type="UniPathway" id="UPA00109">
    <property type="reaction ID" value="UER00180"/>
</dbReference>
<dbReference type="Pfam" id="PF03727">
    <property type="entry name" value="Hexokinase_2"/>
    <property type="match status" value="1"/>
</dbReference>
<feature type="compositionally biased region" description="Polar residues" evidence="7">
    <location>
        <begin position="456"/>
        <end position="480"/>
    </location>
</feature>
<dbReference type="PANTHER" id="PTHR19443">
    <property type="entry name" value="HEXOKINASE"/>
    <property type="match status" value="1"/>
</dbReference>
<evidence type="ECO:0000256" key="7">
    <source>
        <dbReference type="SAM" id="MobiDB-lite"/>
    </source>
</evidence>
<comment type="similarity">
    <text evidence="1">Belongs to the hexokinase family.</text>
</comment>
<dbReference type="GO" id="GO:0005829">
    <property type="term" value="C:cytosol"/>
    <property type="evidence" value="ECO:0007669"/>
    <property type="project" value="TreeGrafter"/>
</dbReference>
<feature type="domain" description="Hexokinase C-terminal" evidence="9">
    <location>
        <begin position="262"/>
        <end position="568"/>
    </location>
</feature>
<dbReference type="Pfam" id="PF00349">
    <property type="entry name" value="Hexokinase_1"/>
    <property type="match status" value="1"/>
</dbReference>
<evidence type="ECO:0000256" key="6">
    <source>
        <dbReference type="SAM" id="Coils"/>
    </source>
</evidence>